<dbReference type="AlphaFoldDB" id="A0AB33KGW3"/>
<dbReference type="InterPro" id="IPR029058">
    <property type="entry name" value="AB_hydrolase_fold"/>
</dbReference>
<accession>A0AB33KGW3</accession>
<keyword evidence="3" id="KW-0378">Hydrolase</keyword>
<sequence>MTTRLICLPYAGAGAGVYRRWKALSTPDLTAVPIQLPGREEEFGLPFYPTFEAAVHGTADRVRTAVGSGPFVVFGHSFGAALAHGVTRELVARGGPRPRQLIVSGTVSPRHRSPLPISATDDEQAVADLCAATGQSLSGDLAPLLDPELRTLLLPALRADVALLAPDPAREPEPLPVPLTSIRGTDDALTPTGPWLDWAAYTSEPFRTVDRPGGHMYLADDWDAAWRTVRDLI</sequence>
<dbReference type="Gene3D" id="3.40.50.1820">
    <property type="entry name" value="alpha/beta hydrolase"/>
    <property type="match status" value="1"/>
</dbReference>
<reference evidence="3" key="1">
    <citation type="submission" date="2024-07" db="EMBL/GenBank/DDBJ databases">
        <title>Complete genome sequences of cellulolytic bacteria, Kitasatospora sp. CMC57 and Streptomyces sp. CMC78, isolated from Japanese agricultural soil.</title>
        <authorList>
            <person name="Hashimoto T."/>
            <person name="Ito M."/>
            <person name="Iwamoto M."/>
            <person name="Fukahori D."/>
            <person name="Shoda T."/>
            <person name="Sakoda M."/>
            <person name="Morohoshi T."/>
            <person name="Mitsuboshi M."/>
            <person name="Nishizawa T."/>
        </authorList>
    </citation>
    <scope>NUCLEOTIDE SEQUENCE</scope>
    <source>
        <strain evidence="3">CMC78</strain>
    </source>
</reference>
<dbReference type="GO" id="GO:0016787">
    <property type="term" value="F:hydrolase activity"/>
    <property type="evidence" value="ECO:0007669"/>
    <property type="project" value="UniProtKB-KW"/>
</dbReference>
<evidence type="ECO:0000313" key="3">
    <source>
        <dbReference type="EMBL" id="BFP53851.1"/>
    </source>
</evidence>
<evidence type="ECO:0000259" key="2">
    <source>
        <dbReference type="Pfam" id="PF00975"/>
    </source>
</evidence>
<proteinExistence type="inferred from homology"/>
<feature type="domain" description="Thioesterase" evidence="2">
    <location>
        <begin position="4"/>
        <end position="228"/>
    </location>
</feature>
<dbReference type="GO" id="GO:0008610">
    <property type="term" value="P:lipid biosynthetic process"/>
    <property type="evidence" value="ECO:0007669"/>
    <property type="project" value="TreeGrafter"/>
</dbReference>
<dbReference type="KEGG" id="stcm:SCMC78_36580"/>
<evidence type="ECO:0000256" key="1">
    <source>
        <dbReference type="ARBA" id="ARBA00007169"/>
    </source>
</evidence>
<organism evidence="3">
    <name type="scientific">Streptomyces sp. CMC78</name>
    <dbReference type="NCBI Taxonomy" id="3231512"/>
    <lineage>
        <taxon>Bacteria</taxon>
        <taxon>Bacillati</taxon>
        <taxon>Actinomycetota</taxon>
        <taxon>Actinomycetes</taxon>
        <taxon>Kitasatosporales</taxon>
        <taxon>Streptomycetaceae</taxon>
        <taxon>Streptomyces</taxon>
    </lineage>
</organism>
<dbReference type="Pfam" id="PF00975">
    <property type="entry name" value="Thioesterase"/>
    <property type="match status" value="1"/>
</dbReference>
<comment type="similarity">
    <text evidence="1">Belongs to the thioesterase family.</text>
</comment>
<dbReference type="RefSeq" id="WP_408053953.1">
    <property type="nucleotide sequence ID" value="NZ_AP035884.1"/>
</dbReference>
<dbReference type="InterPro" id="IPR012223">
    <property type="entry name" value="TEII"/>
</dbReference>
<dbReference type="EMBL" id="AP035884">
    <property type="protein sequence ID" value="BFP53851.1"/>
    <property type="molecule type" value="Genomic_DNA"/>
</dbReference>
<dbReference type="InterPro" id="IPR001031">
    <property type="entry name" value="Thioesterase"/>
</dbReference>
<dbReference type="PANTHER" id="PTHR11487:SF0">
    <property type="entry name" value="S-ACYL FATTY ACID SYNTHASE THIOESTERASE, MEDIUM CHAIN"/>
    <property type="match status" value="1"/>
</dbReference>
<gene>
    <name evidence="3" type="ORF">SCMC78_36580</name>
</gene>
<dbReference type="PANTHER" id="PTHR11487">
    <property type="entry name" value="THIOESTERASE"/>
    <property type="match status" value="1"/>
</dbReference>
<protein>
    <submittedName>
        <fullName evidence="3">Alpha/beta fold hydrolase</fullName>
    </submittedName>
</protein>
<dbReference type="SUPFAM" id="SSF53474">
    <property type="entry name" value="alpha/beta-Hydrolases"/>
    <property type="match status" value="1"/>
</dbReference>
<name>A0AB33KGW3_9ACTN</name>